<evidence type="ECO:0000256" key="4">
    <source>
        <dbReference type="ARBA" id="ARBA00022581"/>
    </source>
</evidence>
<keyword evidence="5 18" id="KW-1090">Inhibition of host innate immune response by virus</keyword>
<keyword evidence="7 18" id="KW-0863">Zinc-finger</keyword>
<dbReference type="KEGG" id="vg:12983954"/>
<dbReference type="RefSeq" id="YP_006393282.1">
    <property type="nucleotide sequence ID" value="NC_017993.1"/>
</dbReference>
<evidence type="ECO:0000256" key="5">
    <source>
        <dbReference type="ARBA" id="ARBA00022632"/>
    </source>
</evidence>
<evidence type="ECO:0000256" key="17">
    <source>
        <dbReference type="ARBA" id="ARBA00023309"/>
    </source>
</evidence>
<protein>
    <recommendedName>
        <fullName evidence="18 19">Protein E7</fullName>
    </recommendedName>
</protein>
<evidence type="ECO:0000256" key="12">
    <source>
        <dbReference type="ARBA" id="ARBA00023159"/>
    </source>
</evidence>
<evidence type="ECO:0000256" key="7">
    <source>
        <dbReference type="ARBA" id="ARBA00022771"/>
    </source>
</evidence>
<keyword evidence="12 18" id="KW-0010">Activator</keyword>
<comment type="function">
    <text evidence="19">E7 protein has both transforming and trans-activating activities.</text>
</comment>
<dbReference type="GO" id="GO:0039502">
    <property type="term" value="P:symbiont-mediated suppression of host type I interferon-mediated signaling pathway"/>
    <property type="evidence" value="ECO:0007669"/>
    <property type="project" value="UniProtKB-UniRule"/>
</dbReference>
<evidence type="ECO:0000256" key="1">
    <source>
        <dbReference type="ARBA" id="ARBA00022504"/>
    </source>
</evidence>
<keyword evidence="15" id="KW-0922">Interferon antiviral system evasion</keyword>
<dbReference type="InterPro" id="IPR000148">
    <property type="entry name" value="Papilloma_E7"/>
</dbReference>
<dbReference type="GO" id="GO:0030430">
    <property type="term" value="C:host cell cytoplasm"/>
    <property type="evidence" value="ECO:0007669"/>
    <property type="project" value="UniProtKB-SubCell"/>
</dbReference>
<name>I3P6K4_9PAPI</name>
<evidence type="ECO:0000256" key="2">
    <source>
        <dbReference type="ARBA" id="ARBA00022518"/>
    </source>
</evidence>
<comment type="PTM">
    <text evidence="18">Highly phosphorylated.</text>
</comment>
<evidence type="ECO:0000256" key="18">
    <source>
        <dbReference type="HAMAP-Rule" id="MF_04004"/>
    </source>
</evidence>
<evidence type="ECO:0000256" key="6">
    <source>
        <dbReference type="ARBA" id="ARBA00022723"/>
    </source>
</evidence>
<gene>
    <name evidence="18 20" type="primary">E7</name>
</gene>
<reference evidence="20 21" key="1">
    <citation type="journal article" date="2011" name="J. Infect. Dis.">
        <title>The oral cavity contains abundant known and novel human papillomaviruses from the Betapapillomavirus and Gammapapillomavirus genera.</title>
        <authorList>
            <person name="Bottalico D."/>
            <person name="Chen Z."/>
            <person name="Dunne A."/>
            <person name="Ostoloza J."/>
            <person name="McKinney S."/>
            <person name="Sun C."/>
            <person name="Schlecht N.F."/>
            <person name="Fatahzadeh M."/>
            <person name="Herrero R."/>
            <person name="Schiffman M."/>
            <person name="Burk R.D."/>
        </authorList>
    </citation>
    <scope>NUCLEOTIDE SEQUENCE [LARGE SCALE GENOMIC DNA]</scope>
    <source>
        <strain evidence="20">NJ3500</strain>
    </source>
</reference>
<dbReference type="Gene3D" id="3.30.160.330">
    <property type="match status" value="1"/>
</dbReference>
<dbReference type="SUPFAM" id="SSF161234">
    <property type="entry name" value="E7 C-terminal domain-like"/>
    <property type="match status" value="1"/>
</dbReference>
<dbReference type="Pfam" id="PF00527">
    <property type="entry name" value="E7"/>
    <property type="match status" value="1"/>
</dbReference>
<keyword evidence="9 18" id="KW-0862">Zinc</keyword>
<evidence type="ECO:0000313" key="21">
    <source>
        <dbReference type="Proteomes" id="UP000144657"/>
    </source>
</evidence>
<dbReference type="SMR" id="I3P6K4"/>
<comment type="subunit">
    <text evidence="18">Homodimer. Homooligomer. Interacts with host RB1; this interaction induces dissociation of RB1-E2F1 complex thereby disrupting RB1 activity. Interacts with host EP300; this interaction represses EP300 transcriptional activity. Interacts with protein E2; this interaction inhibits E7 oncogenic activity. Interacts with host TMEM173/STING; this interaction impairs the ability of TMEM173/STING to sense cytosolic DNA and promote the production of type I interferon (IFN-alpha and IFN-beta).</text>
</comment>
<dbReference type="GO" id="GO:0003677">
    <property type="term" value="F:DNA binding"/>
    <property type="evidence" value="ECO:0007669"/>
    <property type="project" value="UniProtKB-UniRule"/>
</dbReference>
<dbReference type="HAMAP" id="MF_04004">
    <property type="entry name" value="PPV_E7"/>
    <property type="match status" value="1"/>
</dbReference>
<feature type="zinc finger region" evidence="18">
    <location>
        <begin position="49"/>
        <end position="85"/>
    </location>
</feature>
<keyword evidence="10 18" id="KW-0805">Transcription regulation</keyword>
<evidence type="ECO:0000256" key="16">
    <source>
        <dbReference type="ARBA" id="ARBA00023280"/>
    </source>
</evidence>
<accession>I3P6K4</accession>
<dbReference type="OrthoDB" id="28045at10239"/>
<dbReference type="GeneID" id="12983954"/>
<dbReference type="GO" id="GO:0008270">
    <property type="term" value="F:zinc ion binding"/>
    <property type="evidence" value="ECO:0007669"/>
    <property type="project" value="UniProtKB-KW"/>
</dbReference>
<evidence type="ECO:0000256" key="8">
    <source>
        <dbReference type="ARBA" id="ARBA00022830"/>
    </source>
</evidence>
<evidence type="ECO:0000256" key="14">
    <source>
        <dbReference type="ARBA" id="ARBA00023200"/>
    </source>
</evidence>
<keyword evidence="17 18" id="KW-1078">G1/S host cell cycle checkpoint dysregulation by virus</keyword>
<dbReference type="EMBL" id="HM999987">
    <property type="protein sequence ID" value="AEM24594.1"/>
    <property type="molecule type" value="Genomic_DNA"/>
</dbReference>
<dbReference type="GO" id="GO:0019904">
    <property type="term" value="F:protein domain specific binding"/>
    <property type="evidence" value="ECO:0007669"/>
    <property type="project" value="UniProtKB-UniRule"/>
</dbReference>
<keyword evidence="6 18" id="KW-0479">Metal-binding</keyword>
<comment type="similarity">
    <text evidence="18 19">Belongs to the papillomaviridae E7 protein family.</text>
</comment>
<keyword evidence="3 18" id="KW-1048">Host nucleus</keyword>
<evidence type="ECO:0000256" key="11">
    <source>
        <dbReference type="ARBA" id="ARBA00023125"/>
    </source>
</evidence>
<dbReference type="GO" id="GO:0003700">
    <property type="term" value="F:DNA-binding transcription factor activity"/>
    <property type="evidence" value="ECO:0007669"/>
    <property type="project" value="UniProtKB-UniRule"/>
</dbReference>
<evidence type="ECO:0000256" key="19">
    <source>
        <dbReference type="PIRNR" id="PIRNR003407"/>
    </source>
</evidence>
<keyword evidence="21" id="KW-1185">Reference proteome</keyword>
<dbReference type="GO" id="GO:0042025">
    <property type="term" value="C:host cell nucleus"/>
    <property type="evidence" value="ECO:0007669"/>
    <property type="project" value="UniProtKB-SubCell"/>
</dbReference>
<dbReference type="Proteomes" id="UP000144657">
    <property type="component" value="Segment"/>
</dbReference>
<dbReference type="GO" id="GO:0052170">
    <property type="term" value="P:symbiont-mediated suppression of host innate immune response"/>
    <property type="evidence" value="ECO:0007669"/>
    <property type="project" value="UniProtKB-KW"/>
</dbReference>
<keyword evidence="1 18" id="KW-1121">Modulation of host cell cycle by virus</keyword>
<feature type="short sequence motif" description="Nuclear export signal" evidence="18">
    <location>
        <begin position="67"/>
        <end position="75"/>
    </location>
</feature>
<organism evidence="20 21">
    <name type="scientific">Human papillomavirus 135</name>
    <dbReference type="NCBI Taxonomy" id="1070408"/>
    <lineage>
        <taxon>Viruses</taxon>
        <taxon>Monodnaviria</taxon>
        <taxon>Shotokuvirae</taxon>
        <taxon>Cossaviricota</taxon>
        <taxon>Papovaviricetes</taxon>
        <taxon>Zurhausenvirales</taxon>
        <taxon>Papillomaviridae</taxon>
        <taxon>Firstpapillomavirinae</taxon>
        <taxon>Gammapapillomavirus</taxon>
        <taxon>Gammapapillomavirus 15</taxon>
    </lineage>
</organism>
<keyword evidence="4 18" id="KW-0945">Host-virus interaction</keyword>
<keyword evidence="14 18" id="KW-1035">Host cytoplasm</keyword>
<keyword evidence="2 18" id="KW-0244">Early protein</keyword>
<keyword evidence="8 18" id="KW-1114">Inhibition of host interferon signaling pathway by virus</keyword>
<keyword evidence="13 18" id="KW-0804">Transcription</keyword>
<comment type="domain">
    <text evidence="18">The E7 terminal domain is an intrinsically disordered domain, whose flexibility and conformational transitions confer target adaptability to the oncoprotein. It allows adaptation to a variety of protein targets and exposes the PEST degradation sequence that regulates its turnover in the cell.</text>
</comment>
<dbReference type="GO" id="GO:0006351">
    <property type="term" value="P:DNA-templated transcription"/>
    <property type="evidence" value="ECO:0007669"/>
    <property type="project" value="UniProtKB-UniRule"/>
</dbReference>
<dbReference type="PIRSF" id="PIRSF003407">
    <property type="entry name" value="Papvi_E7"/>
    <property type="match status" value="1"/>
</dbReference>
<evidence type="ECO:0000256" key="9">
    <source>
        <dbReference type="ARBA" id="ARBA00022833"/>
    </source>
</evidence>
<comment type="caution">
    <text evidence="18">Lacks conserved residue(s) required for the propagation of feature annotation.</text>
</comment>
<comment type="function">
    <text evidence="18">Plays a role in viral genome replication by driving entry of quiescent cells into the cell cycle. Stimulation of progression from G1 to S phase allows the virus to efficiently use the cellular DNA replicating machinery to achieve viral genome replication. E7 protein has both transforming and trans-activating activities. Induces the disassembly of the E2F1 transcription factor from RB1, with subsequent transcriptional activation of E2F1-regulated S-phase genes. Interferes with host histone deacetylation mediated by HDAC1 and HDAC2, leading to transcription activation. Plays also a role in the inhibition of both antiviral and antiproliferative functions of host interferon alpha. Interaction with host TMEM173/STING impairs the ability of TMEM173/STING to sense cytosolic DNA and promote the production of type I interferon (IFN-alpha and IFN-beta).</text>
</comment>
<comment type="subcellular location">
    <subcellularLocation>
        <location evidence="18">Host cytoplasm</location>
    </subcellularLocation>
    <subcellularLocation>
        <location evidence="18">Host nucleus</location>
    </subcellularLocation>
    <text evidence="18">Predominantly found in the host nucleus.</text>
</comment>
<evidence type="ECO:0000256" key="15">
    <source>
        <dbReference type="ARBA" id="ARBA00023258"/>
    </source>
</evidence>
<evidence type="ECO:0000256" key="3">
    <source>
        <dbReference type="ARBA" id="ARBA00022562"/>
    </source>
</evidence>
<proteinExistence type="inferred from homology"/>
<dbReference type="GO" id="GO:0039645">
    <property type="term" value="P:symbiont-mediated perturbation of host cell cycle G1/S transition checkpoint"/>
    <property type="evidence" value="ECO:0007669"/>
    <property type="project" value="UniProtKB-UniRule"/>
</dbReference>
<evidence type="ECO:0000313" key="20">
    <source>
        <dbReference type="EMBL" id="AEM24594.1"/>
    </source>
</evidence>
<evidence type="ECO:0000256" key="10">
    <source>
        <dbReference type="ARBA" id="ARBA00023015"/>
    </source>
</evidence>
<keyword evidence="16 18" id="KW-0899">Viral immunoevasion</keyword>
<keyword evidence="11 18" id="KW-0238">DNA-binding</keyword>
<sequence>MKGTIATIPDVCLEELVLPSNLLASEESLSPDDEPEEEPTNPYRVDTYCGNCQRGVRLFFVTTASCIRTVHHLLIGELSVICVACSRTCFQDGRP</sequence>
<evidence type="ECO:0000256" key="13">
    <source>
        <dbReference type="ARBA" id="ARBA00023163"/>
    </source>
</evidence>